<dbReference type="AlphaFoldDB" id="A0A2U3AIN5"/>
<dbReference type="InterPro" id="IPR058031">
    <property type="entry name" value="AAA_lid_NorR"/>
</dbReference>
<dbReference type="Gene3D" id="1.10.8.60">
    <property type="match status" value="1"/>
</dbReference>
<dbReference type="Gene3D" id="1.10.10.60">
    <property type="entry name" value="Homeodomain-like"/>
    <property type="match status" value="1"/>
</dbReference>
<dbReference type="SUPFAM" id="SSF55785">
    <property type="entry name" value="PYP-like sensor domain (PAS domain)"/>
    <property type="match status" value="1"/>
</dbReference>
<keyword evidence="4" id="KW-0804">Transcription</keyword>
<evidence type="ECO:0000256" key="2">
    <source>
        <dbReference type="ARBA" id="ARBA00022840"/>
    </source>
</evidence>
<dbReference type="Pfam" id="PF14532">
    <property type="entry name" value="Sigma54_activ_2"/>
    <property type="match status" value="1"/>
</dbReference>
<dbReference type="GO" id="GO:0005524">
    <property type="term" value="F:ATP binding"/>
    <property type="evidence" value="ECO:0007669"/>
    <property type="project" value="UniProtKB-KW"/>
</dbReference>
<keyword evidence="2" id="KW-0067">ATP-binding</keyword>
<dbReference type="EMBL" id="QFVR01000022">
    <property type="protein sequence ID" value="PWI24409.1"/>
    <property type="molecule type" value="Genomic_DNA"/>
</dbReference>
<dbReference type="InterPro" id="IPR000014">
    <property type="entry name" value="PAS"/>
</dbReference>
<dbReference type="InterPro" id="IPR025662">
    <property type="entry name" value="Sigma_54_int_dom_ATP-bd_1"/>
</dbReference>
<dbReference type="InterPro" id="IPR027417">
    <property type="entry name" value="P-loop_NTPase"/>
</dbReference>
<keyword evidence="7" id="KW-1185">Reference proteome</keyword>
<dbReference type="InterPro" id="IPR002078">
    <property type="entry name" value="Sigma_54_int"/>
</dbReference>
<accession>A0A2U3AIN5</accession>
<name>A0A2U3AIN5_9BACL</name>
<gene>
    <name evidence="6" type="ORF">DEX24_13820</name>
</gene>
<dbReference type="PANTHER" id="PTHR32071:SF74">
    <property type="entry name" value="TRANSCRIPTIONAL ACTIVATOR ROCR"/>
    <property type="match status" value="1"/>
</dbReference>
<dbReference type="PROSITE" id="PS00675">
    <property type="entry name" value="SIGMA54_INTERACT_1"/>
    <property type="match status" value="1"/>
</dbReference>
<dbReference type="RefSeq" id="WP_109307003.1">
    <property type="nucleotide sequence ID" value="NZ_BJUF01000015.1"/>
</dbReference>
<dbReference type="InterPro" id="IPR009057">
    <property type="entry name" value="Homeodomain-like_sf"/>
</dbReference>
<evidence type="ECO:0000259" key="5">
    <source>
        <dbReference type="PROSITE" id="PS50045"/>
    </source>
</evidence>
<keyword evidence="1" id="KW-0547">Nucleotide-binding</keyword>
<feature type="domain" description="Sigma-54 factor interaction" evidence="5">
    <location>
        <begin position="134"/>
        <end position="336"/>
    </location>
</feature>
<evidence type="ECO:0000256" key="4">
    <source>
        <dbReference type="ARBA" id="ARBA00023163"/>
    </source>
</evidence>
<dbReference type="Gene3D" id="3.30.450.20">
    <property type="entry name" value="PAS domain"/>
    <property type="match status" value="1"/>
</dbReference>
<keyword evidence="3" id="KW-0805">Transcription regulation</keyword>
<dbReference type="GO" id="GO:0043565">
    <property type="term" value="F:sequence-specific DNA binding"/>
    <property type="evidence" value="ECO:0007669"/>
    <property type="project" value="InterPro"/>
</dbReference>
<dbReference type="PANTHER" id="PTHR32071">
    <property type="entry name" value="TRANSCRIPTIONAL REGULATORY PROTEIN"/>
    <property type="match status" value="1"/>
</dbReference>
<dbReference type="PROSITE" id="PS50045">
    <property type="entry name" value="SIGMA54_INTERACT_4"/>
    <property type="match status" value="1"/>
</dbReference>
<reference evidence="6 7" key="1">
    <citation type="submission" date="2018-05" db="EMBL/GenBank/DDBJ databases">
        <title>Kurthia sibirica genome sequence.</title>
        <authorList>
            <person name="Maclea K.S."/>
            <person name="Goen A.E."/>
        </authorList>
    </citation>
    <scope>NUCLEOTIDE SEQUENCE [LARGE SCALE GENOMIC DNA]</scope>
    <source>
        <strain evidence="6 7">ATCC 49154</strain>
    </source>
</reference>
<dbReference type="Pfam" id="PF25601">
    <property type="entry name" value="AAA_lid_14"/>
    <property type="match status" value="1"/>
</dbReference>
<dbReference type="CDD" id="cd00009">
    <property type="entry name" value="AAA"/>
    <property type="match status" value="1"/>
</dbReference>
<evidence type="ECO:0000256" key="1">
    <source>
        <dbReference type="ARBA" id="ARBA00022741"/>
    </source>
</evidence>
<evidence type="ECO:0000313" key="6">
    <source>
        <dbReference type="EMBL" id="PWI24409.1"/>
    </source>
</evidence>
<dbReference type="Proteomes" id="UP000245938">
    <property type="component" value="Unassembled WGS sequence"/>
</dbReference>
<dbReference type="Pfam" id="PF02954">
    <property type="entry name" value="HTH_8"/>
    <property type="match status" value="1"/>
</dbReference>
<evidence type="ECO:0000256" key="3">
    <source>
        <dbReference type="ARBA" id="ARBA00023015"/>
    </source>
</evidence>
<dbReference type="PRINTS" id="PR01590">
    <property type="entry name" value="HTHFIS"/>
</dbReference>
<dbReference type="SUPFAM" id="SSF52540">
    <property type="entry name" value="P-loop containing nucleoside triphosphate hydrolases"/>
    <property type="match status" value="1"/>
</dbReference>
<organism evidence="6 7">
    <name type="scientific">Kurthia sibirica</name>
    <dbReference type="NCBI Taxonomy" id="202750"/>
    <lineage>
        <taxon>Bacteria</taxon>
        <taxon>Bacillati</taxon>
        <taxon>Bacillota</taxon>
        <taxon>Bacilli</taxon>
        <taxon>Bacillales</taxon>
        <taxon>Caryophanaceae</taxon>
        <taxon>Kurthia</taxon>
    </lineage>
</organism>
<comment type="caution">
    <text evidence="6">The sequence shown here is derived from an EMBL/GenBank/DDBJ whole genome shotgun (WGS) entry which is preliminary data.</text>
</comment>
<evidence type="ECO:0000313" key="7">
    <source>
        <dbReference type="Proteomes" id="UP000245938"/>
    </source>
</evidence>
<dbReference type="GO" id="GO:0006355">
    <property type="term" value="P:regulation of DNA-templated transcription"/>
    <property type="evidence" value="ECO:0007669"/>
    <property type="project" value="InterPro"/>
</dbReference>
<protein>
    <submittedName>
        <fullName evidence="6">Transcriptional regulator</fullName>
    </submittedName>
</protein>
<dbReference type="Gene3D" id="3.40.50.300">
    <property type="entry name" value="P-loop containing nucleotide triphosphate hydrolases"/>
    <property type="match status" value="1"/>
</dbReference>
<dbReference type="SUPFAM" id="SSF46689">
    <property type="entry name" value="Homeodomain-like"/>
    <property type="match status" value="1"/>
</dbReference>
<sequence>MTEQALSEMYKFITDHVAIGIHAIDKNGQTIIINSKMKELKGITDDDAQQKIMSSMNDSYLYHVLKTKKAMKNVKQTLWNQLGSEVVLRSDITPIVANEHLIGVIEFAQDITERELLAYQPLRRYGQPLTFDIITAVSPKMKTVIHRARMVALNREPVLLYGESGTGKDMVAEGIHHELIPKNEQFITLLCRHDEQAVLEQLIKVIDTKEQTTLFCDRIEYVSLDMQEKMLELFHAHYTEHIFIASVGEDPIELIAKGQLLKELYYFFASVTIHVPSLSERKEDITPFVSDYFRRYRQDTGSKLKGLSEKVDMLFAQYDWPGNLKELEVLLDTITASLSNEQMIEFDMLPVYFRWKMQNNKLEEAQKPQFLADASKDIQPLQSFMQEAEQYYLKNALEMFEGNISQTAKALGLSRQSLQYRLKKFSE</sequence>
<dbReference type="OrthoDB" id="9771372at2"/>
<dbReference type="InterPro" id="IPR002197">
    <property type="entry name" value="HTH_Fis"/>
</dbReference>
<proteinExistence type="predicted"/>
<dbReference type="NCBIfam" id="TIGR00229">
    <property type="entry name" value="sensory_box"/>
    <property type="match status" value="1"/>
</dbReference>
<dbReference type="InterPro" id="IPR035965">
    <property type="entry name" value="PAS-like_dom_sf"/>
</dbReference>